<evidence type="ECO:0000313" key="3">
    <source>
        <dbReference type="Proteomes" id="UP000265581"/>
    </source>
</evidence>
<name>A0A371P4Z4_9ACTN</name>
<dbReference type="GO" id="GO:0004180">
    <property type="term" value="F:carboxypeptidase activity"/>
    <property type="evidence" value="ECO:0007669"/>
    <property type="project" value="UniProtKB-KW"/>
</dbReference>
<sequence>MPMLARRRTCAAAVTALLVAAATLVGVSSPAQAAGPQIYGRVTDAAGGATIKSVRVSLFSADWTFLRRVKVGSSGVYQLPAPAPGTYHLQFVDGRPAYKTNAYAARLDVPIRVGSSSVQKNVRLKRGGAIGGVVKVKGARAAKARIRAVSNGGQVIEVTADKRGQYALGGLAKDDYRVYAYDSRKRRVGKSKLVRNVKLRTFRKTSFNLTTRPGSIRGFLTVGGARARGTVFVTAVNKKTGEYWVQKVSHGNLSLRGLTPGPYRLDVPDTGGWFGGSFSIGRVRAGGMRDTTINLATRGGTFSGTVVDSSSQPAYGIPNISVRLEDAQGRTLDERPANQDGTFTIGGTARQQPGVTVLVLAYAPIKERSYAPYRTKTLNLVNNTAQDLGVISMQRTDVPAPTSS</sequence>
<organism evidence="2 3">
    <name type="scientific">Aeromicrobium endophyticum</name>
    <dbReference type="NCBI Taxonomy" id="2292704"/>
    <lineage>
        <taxon>Bacteria</taxon>
        <taxon>Bacillati</taxon>
        <taxon>Actinomycetota</taxon>
        <taxon>Actinomycetes</taxon>
        <taxon>Propionibacteriales</taxon>
        <taxon>Nocardioidaceae</taxon>
        <taxon>Aeromicrobium</taxon>
    </lineage>
</organism>
<evidence type="ECO:0000256" key="1">
    <source>
        <dbReference type="SAM" id="SignalP"/>
    </source>
</evidence>
<accession>A0A371P4Z4</accession>
<dbReference type="AlphaFoldDB" id="A0A371P4Z4"/>
<dbReference type="Proteomes" id="UP000265581">
    <property type="component" value="Unassembled WGS sequence"/>
</dbReference>
<dbReference type="GO" id="GO:0030246">
    <property type="term" value="F:carbohydrate binding"/>
    <property type="evidence" value="ECO:0007669"/>
    <property type="project" value="InterPro"/>
</dbReference>
<gene>
    <name evidence="2" type="ORF">DX116_18145</name>
</gene>
<feature type="chain" id="PRO_5016597109" evidence="1">
    <location>
        <begin position="34"/>
        <end position="404"/>
    </location>
</feature>
<feature type="signal peptide" evidence="1">
    <location>
        <begin position="1"/>
        <end position="33"/>
    </location>
</feature>
<dbReference type="EMBL" id="QUBR01000002">
    <property type="protein sequence ID" value="REK70992.1"/>
    <property type="molecule type" value="Genomic_DNA"/>
</dbReference>
<proteinExistence type="predicted"/>
<dbReference type="InterPro" id="IPR013784">
    <property type="entry name" value="Carb-bd-like_fold"/>
</dbReference>
<reference evidence="2 3" key="1">
    <citation type="submission" date="2018-08" db="EMBL/GenBank/DDBJ databases">
        <title>Aeromicrobium sp. M2KJ-4, whole genome shotgun sequence.</title>
        <authorList>
            <person name="Tuo L."/>
        </authorList>
    </citation>
    <scope>NUCLEOTIDE SEQUENCE [LARGE SCALE GENOMIC DNA]</scope>
    <source>
        <strain evidence="2 3">M2KJ-4</strain>
    </source>
</reference>
<protein>
    <submittedName>
        <fullName evidence="2">Carboxypeptidase regulatory-like domain-containing protein</fullName>
    </submittedName>
</protein>
<keyword evidence="1" id="KW-0732">Signal</keyword>
<comment type="caution">
    <text evidence="2">The sequence shown here is derived from an EMBL/GenBank/DDBJ whole genome shotgun (WGS) entry which is preliminary data.</text>
</comment>
<keyword evidence="2" id="KW-0645">Protease</keyword>
<keyword evidence="3" id="KW-1185">Reference proteome</keyword>
<keyword evidence="2" id="KW-0121">Carboxypeptidase</keyword>
<evidence type="ECO:0000313" key="2">
    <source>
        <dbReference type="EMBL" id="REK70992.1"/>
    </source>
</evidence>
<dbReference type="Pfam" id="PF13620">
    <property type="entry name" value="CarboxypepD_reg"/>
    <property type="match status" value="1"/>
</dbReference>
<keyword evidence="2" id="KW-0378">Hydrolase</keyword>
<dbReference type="SUPFAM" id="SSF49452">
    <property type="entry name" value="Starch-binding domain-like"/>
    <property type="match status" value="1"/>
</dbReference>